<dbReference type="Proteomes" id="UP000320653">
    <property type="component" value="Unassembled WGS sequence"/>
</dbReference>
<sequence length="176" mass="18262">MAKLTTKPLGAAGFDTATDLDVSDLEDYDHLSLSSTLAKFYDDGKNFVSFSGHGFRYTTSGGTLTDVLGGTITKLVVEIHGVQTVSVTGLKLSAADIFDAYEAGNPGAAIRALLGGNDTIVGTKNADFLTGYTGKDTLIGGAGNDRLYGDDGYYFDRDKVAATCSRAAPATISLPG</sequence>
<evidence type="ECO:0000313" key="1">
    <source>
        <dbReference type="EMBL" id="TWF54797.1"/>
    </source>
</evidence>
<dbReference type="PROSITE" id="PS00330">
    <property type="entry name" value="HEMOLYSIN_CALCIUM"/>
    <property type="match status" value="1"/>
</dbReference>
<keyword evidence="2" id="KW-1185">Reference proteome</keyword>
<comment type="caution">
    <text evidence="1">The sequence shown here is derived from an EMBL/GenBank/DDBJ whole genome shotgun (WGS) entry which is preliminary data.</text>
</comment>
<dbReference type="RefSeq" id="WP_145637524.1">
    <property type="nucleotide sequence ID" value="NZ_VIWP01000003.1"/>
</dbReference>
<dbReference type="AlphaFoldDB" id="A0A561QWP6"/>
<dbReference type="OrthoDB" id="7912058at2"/>
<evidence type="ECO:0000313" key="2">
    <source>
        <dbReference type="Proteomes" id="UP000320653"/>
    </source>
</evidence>
<dbReference type="Gene3D" id="2.150.10.10">
    <property type="entry name" value="Serralysin-like metalloprotease, C-terminal"/>
    <property type="match status" value="1"/>
</dbReference>
<protein>
    <recommendedName>
        <fullName evidence="3">Hemolysin type calcium-binding protein</fullName>
    </recommendedName>
</protein>
<organism evidence="1 2">
    <name type="scientific">Neorhizobium alkalisoli</name>
    <dbReference type="NCBI Taxonomy" id="528178"/>
    <lineage>
        <taxon>Bacteria</taxon>
        <taxon>Pseudomonadati</taxon>
        <taxon>Pseudomonadota</taxon>
        <taxon>Alphaproteobacteria</taxon>
        <taxon>Hyphomicrobiales</taxon>
        <taxon>Rhizobiaceae</taxon>
        <taxon>Rhizobium/Agrobacterium group</taxon>
        <taxon>Neorhizobium</taxon>
    </lineage>
</organism>
<name>A0A561QWP6_9HYPH</name>
<dbReference type="EMBL" id="VIWP01000003">
    <property type="protein sequence ID" value="TWF54797.1"/>
    <property type="molecule type" value="Genomic_DNA"/>
</dbReference>
<dbReference type="GO" id="GO:0005509">
    <property type="term" value="F:calcium ion binding"/>
    <property type="evidence" value="ECO:0007669"/>
    <property type="project" value="InterPro"/>
</dbReference>
<dbReference type="SUPFAM" id="SSF51120">
    <property type="entry name" value="beta-Roll"/>
    <property type="match status" value="1"/>
</dbReference>
<reference evidence="1 2" key="1">
    <citation type="submission" date="2019-06" db="EMBL/GenBank/DDBJ databases">
        <title>Sorghum-associated microbial communities from plants grown in Nebraska, USA.</title>
        <authorList>
            <person name="Schachtman D."/>
        </authorList>
    </citation>
    <scope>NUCLEOTIDE SEQUENCE [LARGE SCALE GENOMIC DNA]</scope>
    <source>
        <strain evidence="1 2">1225</strain>
    </source>
</reference>
<proteinExistence type="predicted"/>
<accession>A0A561QWP6</accession>
<evidence type="ECO:0008006" key="3">
    <source>
        <dbReference type="Google" id="ProtNLM"/>
    </source>
</evidence>
<dbReference type="InterPro" id="IPR001343">
    <property type="entry name" value="Hemolysn_Ca-bd"/>
</dbReference>
<dbReference type="InterPro" id="IPR018511">
    <property type="entry name" value="Hemolysin-typ_Ca-bd_CS"/>
</dbReference>
<dbReference type="InterPro" id="IPR011049">
    <property type="entry name" value="Serralysin-like_metalloprot_C"/>
</dbReference>
<gene>
    <name evidence="1" type="ORF">FHW37_103667</name>
</gene>
<dbReference type="Pfam" id="PF00353">
    <property type="entry name" value="HemolysinCabind"/>
    <property type="match status" value="1"/>
</dbReference>